<keyword evidence="4" id="KW-0143">Chaperone</keyword>
<evidence type="ECO:0000256" key="3">
    <source>
        <dbReference type="ARBA" id="ARBA00022795"/>
    </source>
</evidence>
<keyword evidence="2" id="KW-0963">Cytoplasm</keyword>
<proteinExistence type="predicted"/>
<accession>A0A923HMC6</accession>
<keyword evidence="6" id="KW-0969">Cilium</keyword>
<comment type="caution">
    <text evidence="6">The sequence shown here is derived from an EMBL/GenBank/DDBJ whole genome shotgun (WGS) entry which is preliminary data.</text>
</comment>
<evidence type="ECO:0000313" key="6">
    <source>
        <dbReference type="EMBL" id="MBC3880298.1"/>
    </source>
</evidence>
<evidence type="ECO:0000256" key="4">
    <source>
        <dbReference type="ARBA" id="ARBA00023186"/>
    </source>
</evidence>
<keyword evidence="6" id="KW-0966">Cell projection</keyword>
<organism evidence="6 7">
    <name type="scientific">Undibacterium nitidum</name>
    <dbReference type="NCBI Taxonomy" id="2762298"/>
    <lineage>
        <taxon>Bacteria</taxon>
        <taxon>Pseudomonadati</taxon>
        <taxon>Pseudomonadota</taxon>
        <taxon>Betaproteobacteria</taxon>
        <taxon>Burkholderiales</taxon>
        <taxon>Oxalobacteraceae</taxon>
        <taxon>Undibacterium</taxon>
    </lineage>
</organism>
<evidence type="ECO:0000256" key="1">
    <source>
        <dbReference type="ARBA" id="ARBA00004514"/>
    </source>
</evidence>
<protein>
    <recommendedName>
        <fullName evidence="5">Flagellar protein FliT</fullName>
    </recommendedName>
</protein>
<sequence length="111" mass="12696">MNSIELLEVYEKVSAITSNMLEAARSSDWDLLEKLEQDCSLEVSTLRNHESNGDLPKELRERKISIIKQILADDRAIRDLTEPWMQQLSKLMQSTNTSRKLSQSYGANQIG</sequence>
<dbReference type="InterPro" id="IPR008622">
    <property type="entry name" value="FliT"/>
</dbReference>
<evidence type="ECO:0000256" key="2">
    <source>
        <dbReference type="ARBA" id="ARBA00022490"/>
    </source>
</evidence>
<evidence type="ECO:0000313" key="7">
    <source>
        <dbReference type="Proteomes" id="UP000627446"/>
    </source>
</evidence>
<dbReference type="Gene3D" id="1.20.58.380">
    <property type="entry name" value="Flagellar protein flit"/>
    <property type="match status" value="1"/>
</dbReference>
<dbReference type="EMBL" id="JACOFZ010000001">
    <property type="protein sequence ID" value="MBC3880298.1"/>
    <property type="molecule type" value="Genomic_DNA"/>
</dbReference>
<keyword evidence="6" id="KW-0282">Flagellum</keyword>
<evidence type="ECO:0000256" key="5">
    <source>
        <dbReference type="ARBA" id="ARBA00093797"/>
    </source>
</evidence>
<dbReference type="Pfam" id="PF05400">
    <property type="entry name" value="FliT"/>
    <property type="match status" value="1"/>
</dbReference>
<dbReference type="RefSeq" id="WP_186915179.1">
    <property type="nucleotide sequence ID" value="NZ_JACOFZ010000001.1"/>
</dbReference>
<gene>
    <name evidence="6" type="ORF">H8K36_02835</name>
</gene>
<dbReference type="Proteomes" id="UP000627446">
    <property type="component" value="Unassembled WGS sequence"/>
</dbReference>
<dbReference type="GO" id="GO:0044781">
    <property type="term" value="P:bacterial-type flagellum organization"/>
    <property type="evidence" value="ECO:0007669"/>
    <property type="project" value="UniProtKB-KW"/>
</dbReference>
<dbReference type="AlphaFoldDB" id="A0A923HMC6"/>
<keyword evidence="3" id="KW-1005">Bacterial flagellum biogenesis</keyword>
<name>A0A923HMC6_9BURK</name>
<reference evidence="6" key="1">
    <citation type="submission" date="2020-08" db="EMBL/GenBank/DDBJ databases">
        <title>Novel species isolated from subtropical streams in China.</title>
        <authorList>
            <person name="Lu H."/>
        </authorList>
    </citation>
    <scope>NUCLEOTIDE SEQUENCE</scope>
    <source>
        <strain evidence="6">LX22W</strain>
    </source>
</reference>
<comment type="subcellular location">
    <subcellularLocation>
        <location evidence="1">Cytoplasm</location>
        <location evidence="1">Cytosol</location>
    </subcellularLocation>
</comment>
<keyword evidence="7" id="KW-1185">Reference proteome</keyword>